<dbReference type="EnsemblMetazoa" id="SMAR000054-RA">
    <property type="protein sequence ID" value="SMAR000054-PA"/>
    <property type="gene ID" value="SMAR000054"/>
</dbReference>
<dbReference type="Pfam" id="PF00354">
    <property type="entry name" value="Pentaxin"/>
    <property type="match status" value="1"/>
</dbReference>
<dbReference type="InterPro" id="IPR013320">
    <property type="entry name" value="ConA-like_dom_sf"/>
</dbReference>
<dbReference type="SMART" id="SM00159">
    <property type="entry name" value="PTX"/>
    <property type="match status" value="1"/>
</dbReference>
<dbReference type="AlphaFoldDB" id="T1IGV2"/>
<keyword evidence="4" id="KW-1015">Disulfide bond</keyword>
<dbReference type="PRINTS" id="PR00895">
    <property type="entry name" value="PENTAXIN"/>
</dbReference>
<evidence type="ECO:0000256" key="5">
    <source>
        <dbReference type="ARBA" id="ARBA00023180"/>
    </source>
</evidence>
<dbReference type="GO" id="GO:0046872">
    <property type="term" value="F:metal ion binding"/>
    <property type="evidence" value="ECO:0007669"/>
    <property type="project" value="UniProtKB-KW"/>
</dbReference>
<name>T1IGV2_STRMM</name>
<dbReference type="eggNOG" id="ENOG502QV29">
    <property type="taxonomic scope" value="Eukaryota"/>
</dbReference>
<evidence type="ECO:0000256" key="2">
    <source>
        <dbReference type="ARBA" id="ARBA00022723"/>
    </source>
</evidence>
<dbReference type="Proteomes" id="UP000014500">
    <property type="component" value="Unassembled WGS sequence"/>
</dbReference>
<dbReference type="HOGENOM" id="CLU_096950_0_0_1"/>
<evidence type="ECO:0000256" key="7">
    <source>
        <dbReference type="SAM" id="SignalP"/>
    </source>
</evidence>
<dbReference type="OMA" id="TEDXCET"/>
<evidence type="ECO:0000256" key="1">
    <source>
        <dbReference type="ARBA" id="ARBA00001913"/>
    </source>
</evidence>
<proteinExistence type="predicted"/>
<feature type="chain" id="PRO_5004589779" description="Pentraxin (PTX) domain-containing protein" evidence="7">
    <location>
        <begin position="18"/>
        <end position="251"/>
    </location>
</feature>
<evidence type="ECO:0000256" key="4">
    <source>
        <dbReference type="ARBA" id="ARBA00023157"/>
    </source>
</evidence>
<evidence type="ECO:0000256" key="6">
    <source>
        <dbReference type="PROSITE-ProRule" id="PRU01172"/>
    </source>
</evidence>
<accession>T1IGV2</accession>
<keyword evidence="2" id="KW-0479">Metal-binding</keyword>
<dbReference type="PANTHER" id="PTHR19277">
    <property type="entry name" value="PENTRAXIN"/>
    <property type="match status" value="1"/>
</dbReference>
<comment type="caution">
    <text evidence="6">Lacks conserved residue(s) required for the propagation of feature annotation.</text>
</comment>
<feature type="signal peptide" evidence="7">
    <location>
        <begin position="1"/>
        <end position="17"/>
    </location>
</feature>
<protein>
    <recommendedName>
        <fullName evidence="8">Pentraxin (PTX) domain-containing protein</fullName>
    </recommendedName>
</protein>
<keyword evidence="7" id="KW-0732">Signal</keyword>
<reference evidence="10" key="1">
    <citation type="submission" date="2011-05" db="EMBL/GenBank/DDBJ databases">
        <authorList>
            <person name="Richards S.R."/>
            <person name="Qu J."/>
            <person name="Jiang H."/>
            <person name="Jhangiani S.N."/>
            <person name="Agravi P."/>
            <person name="Goodspeed R."/>
            <person name="Gross S."/>
            <person name="Mandapat C."/>
            <person name="Jackson L."/>
            <person name="Mathew T."/>
            <person name="Pu L."/>
            <person name="Thornton R."/>
            <person name="Saada N."/>
            <person name="Wilczek-Boney K.B."/>
            <person name="Lee S."/>
            <person name="Kovar C."/>
            <person name="Wu Y."/>
            <person name="Scherer S.E."/>
            <person name="Worley K.C."/>
            <person name="Muzny D.M."/>
            <person name="Gibbs R."/>
        </authorList>
    </citation>
    <scope>NUCLEOTIDE SEQUENCE</scope>
    <source>
        <strain evidence="10">Brora</strain>
    </source>
</reference>
<feature type="domain" description="Pentraxin (PTX)" evidence="8">
    <location>
        <begin position="36"/>
        <end position="240"/>
    </location>
</feature>
<keyword evidence="10" id="KW-1185">Reference proteome</keyword>
<dbReference type="Gene3D" id="2.60.120.200">
    <property type="match status" value="1"/>
</dbReference>
<dbReference type="PROSITE" id="PS51828">
    <property type="entry name" value="PTX_2"/>
    <property type="match status" value="1"/>
</dbReference>
<evidence type="ECO:0000256" key="3">
    <source>
        <dbReference type="ARBA" id="ARBA00022837"/>
    </source>
</evidence>
<reference evidence="9" key="2">
    <citation type="submission" date="2015-02" db="UniProtKB">
        <authorList>
            <consortium name="EnsemblMetazoa"/>
        </authorList>
    </citation>
    <scope>IDENTIFICATION</scope>
</reference>
<evidence type="ECO:0000313" key="9">
    <source>
        <dbReference type="EnsemblMetazoa" id="SMAR000054-PA"/>
    </source>
</evidence>
<evidence type="ECO:0000313" key="10">
    <source>
        <dbReference type="Proteomes" id="UP000014500"/>
    </source>
</evidence>
<dbReference type="PhylomeDB" id="T1IGV2"/>
<keyword evidence="3" id="KW-0106">Calcium</keyword>
<dbReference type="PANTHER" id="PTHR19277:SF161">
    <property type="entry name" value="LAMININ G DOMAIN-CONTAINING PROTEIN"/>
    <property type="match status" value="1"/>
</dbReference>
<evidence type="ECO:0000259" key="8">
    <source>
        <dbReference type="PROSITE" id="PS51828"/>
    </source>
</evidence>
<keyword evidence="5" id="KW-0325">Glycoprotein</keyword>
<organism evidence="9 10">
    <name type="scientific">Strigamia maritima</name>
    <name type="common">European centipede</name>
    <name type="synonym">Geophilus maritimus</name>
    <dbReference type="NCBI Taxonomy" id="126957"/>
    <lineage>
        <taxon>Eukaryota</taxon>
        <taxon>Metazoa</taxon>
        <taxon>Ecdysozoa</taxon>
        <taxon>Arthropoda</taxon>
        <taxon>Myriapoda</taxon>
        <taxon>Chilopoda</taxon>
        <taxon>Pleurostigmophora</taxon>
        <taxon>Geophilomorpha</taxon>
        <taxon>Linotaeniidae</taxon>
        <taxon>Strigamia</taxon>
    </lineage>
</organism>
<dbReference type="EMBL" id="JH429636">
    <property type="status" value="NOT_ANNOTATED_CDS"/>
    <property type="molecule type" value="Genomic_DNA"/>
</dbReference>
<sequence length="251" mass="28213">MHPTFLILVLTATLATGQGNRYEATTYLNGEPVKEESYQLIFPLEATAPHANLVAMIPRPLSEMSLCYWARLHRDIEDECGVIFSYSVDAILNDTAAAMCSGGRGVRFHRHQEVFDILFSLVPYTWVHVCTTWSAITSKWQVYINDQIYRTGYINSGFAIQPGGVVTIGAVQDDAGEGYESEVLKGQVTELNLWDYVLSSKDVSRLANCTFPHEGNVIAWSEAMWEMYNGARFAPVRLPCFGKPMLHKQYN</sequence>
<dbReference type="InterPro" id="IPR051360">
    <property type="entry name" value="Neuronal_Pentraxin_Related"/>
</dbReference>
<dbReference type="InterPro" id="IPR001759">
    <property type="entry name" value="PTX_dom"/>
</dbReference>
<comment type="cofactor">
    <cofactor evidence="1">
        <name>Ca(2+)</name>
        <dbReference type="ChEBI" id="CHEBI:29108"/>
    </cofactor>
</comment>
<dbReference type="SUPFAM" id="SSF49899">
    <property type="entry name" value="Concanavalin A-like lectins/glucanases"/>
    <property type="match status" value="1"/>
</dbReference>